<name>A0AA85JGK8_TRIRE</name>
<reference evidence="1" key="1">
    <citation type="submission" date="2022-06" db="EMBL/GenBank/DDBJ databases">
        <authorList>
            <person name="Berger JAMES D."/>
            <person name="Berger JAMES D."/>
        </authorList>
    </citation>
    <scope>NUCLEOTIDE SEQUENCE [LARGE SCALE GENOMIC DNA]</scope>
</reference>
<sequence>MSHKGYPIIEILNLRIKMKEVFESKYLTEMKCLIKECGGCPLIVQHDDVWKWRGSKNPGSIIINQWPDWESYHKYSTKDETRKLEELRKTIGCGYKIVAELIIDM</sequence>
<organism evidence="1 2">
    <name type="scientific">Trichobilharzia regenti</name>
    <name type="common">Nasal bird schistosome</name>
    <dbReference type="NCBI Taxonomy" id="157069"/>
    <lineage>
        <taxon>Eukaryota</taxon>
        <taxon>Metazoa</taxon>
        <taxon>Spiralia</taxon>
        <taxon>Lophotrochozoa</taxon>
        <taxon>Platyhelminthes</taxon>
        <taxon>Trematoda</taxon>
        <taxon>Digenea</taxon>
        <taxon>Strigeidida</taxon>
        <taxon>Schistosomatoidea</taxon>
        <taxon>Schistosomatidae</taxon>
        <taxon>Trichobilharzia</taxon>
    </lineage>
</organism>
<dbReference type="Proteomes" id="UP000050795">
    <property type="component" value="Unassembled WGS sequence"/>
</dbReference>
<proteinExistence type="predicted"/>
<accession>A0AA85JGK8</accession>
<evidence type="ECO:0000313" key="2">
    <source>
        <dbReference type="WBParaSite" id="TREG1_28920.1"/>
    </source>
</evidence>
<protein>
    <submittedName>
        <fullName evidence="2">Uncharacterized protein</fullName>
    </submittedName>
</protein>
<evidence type="ECO:0000313" key="1">
    <source>
        <dbReference type="Proteomes" id="UP000050795"/>
    </source>
</evidence>
<reference evidence="2" key="2">
    <citation type="submission" date="2023-11" db="UniProtKB">
        <authorList>
            <consortium name="WormBaseParasite"/>
        </authorList>
    </citation>
    <scope>IDENTIFICATION</scope>
</reference>
<keyword evidence="1" id="KW-1185">Reference proteome</keyword>
<dbReference type="WBParaSite" id="TREG1_28920.1">
    <property type="protein sequence ID" value="TREG1_28920.1"/>
    <property type="gene ID" value="TREG1_28920"/>
</dbReference>
<dbReference type="Gene3D" id="3.30.70.100">
    <property type="match status" value="1"/>
</dbReference>
<dbReference type="AlphaFoldDB" id="A0AA85JGK8"/>